<dbReference type="PANTHER" id="PTHR12928:SF0">
    <property type="entry name" value="FSHD REGION GENE 1"/>
    <property type="match status" value="1"/>
</dbReference>
<reference evidence="5 6" key="1">
    <citation type="journal article" date="2017" name="Curr. Biol.">
        <title>Genome architecture and evolution of a unichromosomal asexual nematode.</title>
        <authorList>
            <person name="Fradin H."/>
            <person name="Zegar C."/>
            <person name="Gutwein M."/>
            <person name="Lucas J."/>
            <person name="Kovtun M."/>
            <person name="Corcoran D."/>
            <person name="Baugh L.R."/>
            <person name="Kiontke K."/>
            <person name="Gunsalus K."/>
            <person name="Fitch D.H."/>
            <person name="Piano F."/>
        </authorList>
    </citation>
    <scope>NUCLEOTIDE SEQUENCE [LARGE SCALE GENOMIC DNA]</scope>
    <source>
        <strain evidence="5">PF1309</strain>
    </source>
</reference>
<proteinExistence type="inferred from homology"/>
<comment type="subcellular location">
    <subcellularLocation>
        <location evidence="1">Nucleus</location>
        <location evidence="1">Nucleolus</location>
    </subcellularLocation>
</comment>
<evidence type="ECO:0000313" key="5">
    <source>
        <dbReference type="EMBL" id="PAV86448.1"/>
    </source>
</evidence>
<gene>
    <name evidence="5" type="ORF">WR25_18658</name>
</gene>
<organism evidence="5 6">
    <name type="scientific">Diploscapter pachys</name>
    <dbReference type="NCBI Taxonomy" id="2018661"/>
    <lineage>
        <taxon>Eukaryota</taxon>
        <taxon>Metazoa</taxon>
        <taxon>Ecdysozoa</taxon>
        <taxon>Nematoda</taxon>
        <taxon>Chromadorea</taxon>
        <taxon>Rhabditida</taxon>
        <taxon>Rhabditina</taxon>
        <taxon>Rhabditomorpha</taxon>
        <taxon>Rhabditoidea</taxon>
        <taxon>Rhabditidae</taxon>
        <taxon>Diploscapter</taxon>
    </lineage>
</organism>
<dbReference type="STRING" id="2018661.A0A2A2LK67"/>
<dbReference type="GO" id="GO:0005730">
    <property type="term" value="C:nucleolus"/>
    <property type="evidence" value="ECO:0007669"/>
    <property type="project" value="UniProtKB-SubCell"/>
</dbReference>
<name>A0A2A2LK67_9BILA</name>
<evidence type="ECO:0000256" key="2">
    <source>
        <dbReference type="ARBA" id="ARBA00010878"/>
    </source>
</evidence>
<dbReference type="GO" id="GO:0051015">
    <property type="term" value="F:actin filament binding"/>
    <property type="evidence" value="ECO:0007669"/>
    <property type="project" value="TreeGrafter"/>
</dbReference>
<dbReference type="Proteomes" id="UP000218231">
    <property type="component" value="Unassembled WGS sequence"/>
</dbReference>
<dbReference type="OrthoDB" id="5539371at2759"/>
<protein>
    <submittedName>
        <fullName evidence="5">Uncharacterized protein</fullName>
    </submittedName>
</protein>
<dbReference type="CDD" id="cd23338">
    <property type="entry name" value="beta-trefoil_FSCN_FRG1"/>
    <property type="match status" value="1"/>
</dbReference>
<feature type="compositionally biased region" description="Basic and acidic residues" evidence="4">
    <location>
        <begin position="34"/>
        <end position="43"/>
    </location>
</feature>
<dbReference type="EMBL" id="LIAE01006664">
    <property type="protein sequence ID" value="PAV86448.1"/>
    <property type="molecule type" value="Genomic_DNA"/>
</dbReference>
<feature type="region of interest" description="Disordered" evidence="4">
    <location>
        <begin position="18"/>
        <end position="43"/>
    </location>
</feature>
<keyword evidence="6" id="KW-1185">Reference proteome</keyword>
<dbReference type="Pfam" id="PF06229">
    <property type="entry name" value="FRG1"/>
    <property type="match status" value="1"/>
</dbReference>
<evidence type="ECO:0000256" key="4">
    <source>
        <dbReference type="SAM" id="MobiDB-lite"/>
    </source>
</evidence>
<dbReference type="PANTHER" id="PTHR12928">
    <property type="entry name" value="FRG1 PROTEIN"/>
    <property type="match status" value="1"/>
</dbReference>
<dbReference type="GO" id="GO:0055120">
    <property type="term" value="C:striated muscle dense body"/>
    <property type="evidence" value="ECO:0007669"/>
    <property type="project" value="TreeGrafter"/>
</dbReference>
<dbReference type="AlphaFoldDB" id="A0A2A2LK67"/>
<evidence type="ECO:0000256" key="1">
    <source>
        <dbReference type="ARBA" id="ARBA00004604"/>
    </source>
</evidence>
<sequence>MSGDYKIKGGGLKLKGNKQSLFKADKGKAKKSKANKEKEVDQDMIDHGGWRKVKNDFDLKGGTQIAIESASGNRTYLMALDNGTFTVGPPHDKGDPPSPEEIFALVKTPDEQKISFKTGYGKYVGVDSDGKLIATAEAIGSRERFQPVFEEGKTALQAIHNPLFLSFESDREGHVFVASRTAKENEMINIRTDAEEVAPVDYLPDVDKKPAKECETAYVKMYQHSKVDLKGRHISIDVNDKRGVKRAQQDGDLHEYLLDRRAKMKSDKYC</sequence>
<keyword evidence="3" id="KW-0539">Nucleus</keyword>
<comment type="similarity">
    <text evidence="2">Belongs to the FRG1 family.</text>
</comment>
<dbReference type="InterPro" id="IPR010414">
    <property type="entry name" value="FRG1"/>
</dbReference>
<dbReference type="InterPro" id="IPR008999">
    <property type="entry name" value="Actin-crosslinking"/>
</dbReference>
<dbReference type="GO" id="GO:0071013">
    <property type="term" value="C:catalytic step 2 spliceosome"/>
    <property type="evidence" value="ECO:0007669"/>
    <property type="project" value="TreeGrafter"/>
</dbReference>
<comment type="caution">
    <text evidence="5">The sequence shown here is derived from an EMBL/GenBank/DDBJ whole genome shotgun (WGS) entry which is preliminary data.</text>
</comment>
<evidence type="ECO:0000313" key="6">
    <source>
        <dbReference type="Proteomes" id="UP000218231"/>
    </source>
</evidence>
<dbReference type="SUPFAM" id="SSF50405">
    <property type="entry name" value="Actin-crosslinking proteins"/>
    <property type="match status" value="1"/>
</dbReference>
<dbReference type="Gene3D" id="2.80.10.50">
    <property type="match status" value="1"/>
</dbReference>
<evidence type="ECO:0000256" key="3">
    <source>
        <dbReference type="ARBA" id="ARBA00023242"/>
    </source>
</evidence>
<accession>A0A2A2LK67</accession>